<evidence type="ECO:0000313" key="1">
    <source>
        <dbReference type="EMBL" id="KAH7966408.1"/>
    </source>
</evidence>
<proteinExistence type="predicted"/>
<protein>
    <submittedName>
        <fullName evidence="1">Uncharacterized protein</fullName>
    </submittedName>
</protein>
<dbReference type="Proteomes" id="UP000821865">
    <property type="component" value="Chromosome 2"/>
</dbReference>
<sequence>MDREQGDIGESLNSRSKSSGDAPATSRVPTPALPRKRPCSSAKEEDFDVRRAILSWCNEQVNRAQPWNHFVDTARFSVPKSAQDVAKRIQSNVDRFRINYGILFVVILTGYVMSSLKLVASFAVVAAVCGALKLHHNNETAAVWGTRLVLSKNHRLIAAAFVALVLQYAADFWSAVVWSVGSIVAIGAVHATLYAGIGSRNKLSNKLPDIPEEALSKSSATSGSVEPTKRESSAALPLTDSQDLQAQRLAVKLEAMDREQGDIGESLNSRRKSSGDAPATSREPTPTLPRRRLCSSAKEKDLDVRRAIVSWSNEQLNRAQPWNHFVDTARFSVPKSAQDVAKRIQSNVDRFCINYCVLFVVILAGYVMSSLELVASFAVVAAVCAALKLHHNDETAAVWGPRLVLSKNHRLIAVAFVALVLLYAADFWSAVLWSVGAIVAIGTIHATLYTGPGSSKKFARKLPVISEEALSKSSATSGSVKPTKRESSAALPLTASQDLQAQRLAVKLEAMVREQGDIGKSLNSRRKSSGDAPATSREPTPALPRRRLCSSAKEKDLDVRRAIVSWSNEQLNRAQPWNHFVDTARFSTPKSAQDVAKRIQSNVDRFCINYCVLFVVILAGYVMSSLELVASFAVVAAVCAALKLHHNDETAAVWGTRLVLSKNHRLIAVAFVALVLLYATDFWSAVLWSVGAIVAIGTIHATLYTGPGSSKKFARKLPVISEEALSKSSATSGSVKPAKKDSSAVLPLTAGHHLPTQRLAAKLEAMDPTSREPTPVLPRKRPCSSAKEEDFDVRRAIVSWCNEQLNRAQPWNHFVDTARFSVPKSAQDVAKRIQSNVDRFRINYGILFVVILAGYVMSSLELVASFAVVAAVCAALKLHHNDETAVVWGTRLMLTKNHRLIAAAFVAMVLLYAADFWSAVVWSVGAIVAIGAAHATLYAGIGSRNKHSNKLPDIPEEDEGSP</sequence>
<name>A0ACB8DEJ8_DERSI</name>
<organism evidence="1 2">
    <name type="scientific">Dermacentor silvarum</name>
    <name type="common">Tick</name>
    <dbReference type="NCBI Taxonomy" id="543639"/>
    <lineage>
        <taxon>Eukaryota</taxon>
        <taxon>Metazoa</taxon>
        <taxon>Ecdysozoa</taxon>
        <taxon>Arthropoda</taxon>
        <taxon>Chelicerata</taxon>
        <taxon>Arachnida</taxon>
        <taxon>Acari</taxon>
        <taxon>Parasitiformes</taxon>
        <taxon>Ixodida</taxon>
        <taxon>Ixodoidea</taxon>
        <taxon>Ixodidae</taxon>
        <taxon>Rhipicephalinae</taxon>
        <taxon>Dermacentor</taxon>
    </lineage>
</organism>
<evidence type="ECO:0000313" key="2">
    <source>
        <dbReference type="Proteomes" id="UP000821865"/>
    </source>
</evidence>
<comment type="caution">
    <text evidence="1">The sequence shown here is derived from an EMBL/GenBank/DDBJ whole genome shotgun (WGS) entry which is preliminary data.</text>
</comment>
<dbReference type="EMBL" id="CM023471">
    <property type="protein sequence ID" value="KAH7966408.1"/>
    <property type="molecule type" value="Genomic_DNA"/>
</dbReference>
<keyword evidence="2" id="KW-1185">Reference proteome</keyword>
<gene>
    <name evidence="1" type="ORF">HPB49_016092</name>
</gene>
<reference evidence="1" key="1">
    <citation type="submission" date="2020-05" db="EMBL/GenBank/DDBJ databases">
        <title>Large-scale comparative analyses of tick genomes elucidate their genetic diversity and vector capacities.</title>
        <authorList>
            <person name="Jia N."/>
            <person name="Wang J."/>
            <person name="Shi W."/>
            <person name="Du L."/>
            <person name="Sun Y."/>
            <person name="Zhan W."/>
            <person name="Jiang J."/>
            <person name="Wang Q."/>
            <person name="Zhang B."/>
            <person name="Ji P."/>
            <person name="Sakyi L.B."/>
            <person name="Cui X."/>
            <person name="Yuan T."/>
            <person name="Jiang B."/>
            <person name="Yang W."/>
            <person name="Lam T.T.-Y."/>
            <person name="Chang Q."/>
            <person name="Ding S."/>
            <person name="Wang X."/>
            <person name="Zhu J."/>
            <person name="Ruan X."/>
            <person name="Zhao L."/>
            <person name="Wei J."/>
            <person name="Que T."/>
            <person name="Du C."/>
            <person name="Cheng J."/>
            <person name="Dai P."/>
            <person name="Han X."/>
            <person name="Huang E."/>
            <person name="Gao Y."/>
            <person name="Liu J."/>
            <person name="Shao H."/>
            <person name="Ye R."/>
            <person name="Li L."/>
            <person name="Wei W."/>
            <person name="Wang X."/>
            <person name="Wang C."/>
            <person name="Yang T."/>
            <person name="Huo Q."/>
            <person name="Li W."/>
            <person name="Guo W."/>
            <person name="Chen H."/>
            <person name="Zhou L."/>
            <person name="Ni X."/>
            <person name="Tian J."/>
            <person name="Zhou Y."/>
            <person name="Sheng Y."/>
            <person name="Liu T."/>
            <person name="Pan Y."/>
            <person name="Xia L."/>
            <person name="Li J."/>
            <person name="Zhao F."/>
            <person name="Cao W."/>
        </authorList>
    </citation>
    <scope>NUCLEOTIDE SEQUENCE</scope>
    <source>
        <strain evidence="1">Dsil-2018</strain>
    </source>
</reference>
<accession>A0ACB8DEJ8</accession>